<evidence type="ECO:0000313" key="9">
    <source>
        <dbReference type="EMBL" id="CAD7603586.1"/>
    </source>
</evidence>
<name>A0A7R9PQ47_TIMGE</name>
<evidence type="ECO:0000256" key="3">
    <source>
        <dbReference type="ARBA" id="ARBA00022515"/>
    </source>
</evidence>
<organism evidence="9">
    <name type="scientific">Timema genevievae</name>
    <name type="common">Walking stick</name>
    <dbReference type="NCBI Taxonomy" id="629358"/>
    <lineage>
        <taxon>Eukaryota</taxon>
        <taxon>Metazoa</taxon>
        <taxon>Ecdysozoa</taxon>
        <taxon>Arthropoda</taxon>
        <taxon>Hexapoda</taxon>
        <taxon>Insecta</taxon>
        <taxon>Pterygota</taxon>
        <taxon>Neoptera</taxon>
        <taxon>Polyneoptera</taxon>
        <taxon>Phasmatodea</taxon>
        <taxon>Timematodea</taxon>
        <taxon>Timematoidea</taxon>
        <taxon>Timematidae</taxon>
        <taxon>Timema</taxon>
    </lineage>
</organism>
<proteinExistence type="predicted"/>
<dbReference type="GO" id="GO:0006269">
    <property type="term" value="P:DNA replication, synthesis of primer"/>
    <property type="evidence" value="ECO:0007669"/>
    <property type="project" value="UniProtKB-KW"/>
</dbReference>
<protein>
    <recommendedName>
        <fullName evidence="8">DNA primase large subunit C-terminal domain-containing protein</fullName>
    </recommendedName>
</protein>
<keyword evidence="3" id="KW-0639">Primosome</keyword>
<evidence type="ECO:0000256" key="4">
    <source>
        <dbReference type="ARBA" id="ARBA00022705"/>
    </source>
</evidence>
<dbReference type="Pfam" id="PF04104">
    <property type="entry name" value="DNA_primase_lrg"/>
    <property type="match status" value="1"/>
</dbReference>
<evidence type="ECO:0000256" key="6">
    <source>
        <dbReference type="ARBA" id="ARBA00023004"/>
    </source>
</evidence>
<dbReference type="PANTHER" id="PTHR10537">
    <property type="entry name" value="DNA PRIMASE LARGE SUBUNIT"/>
    <property type="match status" value="1"/>
</dbReference>
<gene>
    <name evidence="9" type="ORF">TGEB3V08_LOCUS8830</name>
</gene>
<reference evidence="9" key="1">
    <citation type="submission" date="2020-11" db="EMBL/GenBank/DDBJ databases">
        <authorList>
            <person name="Tran Van P."/>
        </authorList>
    </citation>
    <scope>NUCLEOTIDE SEQUENCE</scope>
</reference>
<dbReference type="AlphaFoldDB" id="A0A7R9PQ47"/>
<dbReference type="PANTHER" id="PTHR10537:SF4">
    <property type="entry name" value="DNA PRIMASE LARGE SUBUNIT"/>
    <property type="match status" value="1"/>
</dbReference>
<keyword evidence="2" id="KW-0004">4Fe-4S</keyword>
<keyword evidence="5" id="KW-0479">Metal-binding</keyword>
<dbReference type="GO" id="GO:0051539">
    <property type="term" value="F:4 iron, 4 sulfur cluster binding"/>
    <property type="evidence" value="ECO:0007669"/>
    <property type="project" value="UniProtKB-KW"/>
</dbReference>
<sequence length="378" mass="44207">MTFYFKPPRGNISLHSLRECIEQRIKLLSSLDLLKTGEEIHFNIEYLLEGTALDRTGHFVLRLIALSSLEFQDFFISSERDLFELRLNHLKVKEFLLLARTVIRHANESLNKLPQVSDKKIYEFLQTLTYVFQEIALLANHMFNTLHSEDCTSHYVTIPFTLCLSFIHKREVNLRFGQALIPCGKWKKLLVLLFEKHLKAGMEELTKTNCFKKSIDDPRIEALAREVGARFKRKDHKSLTEEIQACDVDRESSFFPPCMAHLHRELRAKHRLTHESRRLYTLFLKDIGMSVGEAINFWKEEYSKPHSHNHGGCTHSWQENVRKYTYGIRHMYGLEGGRYNYRGPSCVGIQVVAKFRNIETVIDKPRSGRPKKKSPQQE</sequence>
<dbReference type="EMBL" id="OE843625">
    <property type="protein sequence ID" value="CAD7603586.1"/>
    <property type="molecule type" value="Genomic_DNA"/>
</dbReference>
<feature type="domain" description="DNA primase large subunit C-terminal" evidence="8">
    <location>
        <begin position="253"/>
        <end position="349"/>
    </location>
</feature>
<evidence type="ECO:0000256" key="7">
    <source>
        <dbReference type="ARBA" id="ARBA00023014"/>
    </source>
</evidence>
<dbReference type="InterPro" id="IPR007238">
    <property type="entry name" value="DNA_primase_lsu_euk/arc"/>
</dbReference>
<dbReference type="GO" id="GO:0046872">
    <property type="term" value="F:metal ion binding"/>
    <property type="evidence" value="ECO:0007669"/>
    <property type="project" value="UniProtKB-KW"/>
</dbReference>
<evidence type="ECO:0000256" key="1">
    <source>
        <dbReference type="ARBA" id="ARBA00001966"/>
    </source>
</evidence>
<dbReference type="InterPro" id="IPR058560">
    <property type="entry name" value="DNA_primase_C"/>
</dbReference>
<accession>A0A7R9PQ47</accession>
<evidence type="ECO:0000259" key="8">
    <source>
        <dbReference type="Pfam" id="PF04104"/>
    </source>
</evidence>
<dbReference type="Gene3D" id="1.20.930.80">
    <property type="match status" value="1"/>
</dbReference>
<keyword evidence="4" id="KW-0235">DNA replication</keyword>
<dbReference type="GO" id="GO:0005658">
    <property type="term" value="C:alpha DNA polymerase:primase complex"/>
    <property type="evidence" value="ECO:0007669"/>
    <property type="project" value="TreeGrafter"/>
</dbReference>
<dbReference type="Pfam" id="PF26466">
    <property type="entry name" value="DNA_primase_lrg_N"/>
    <property type="match status" value="1"/>
</dbReference>
<keyword evidence="7" id="KW-0411">Iron-sulfur</keyword>
<keyword evidence="6" id="KW-0408">Iron</keyword>
<evidence type="ECO:0000256" key="5">
    <source>
        <dbReference type="ARBA" id="ARBA00022723"/>
    </source>
</evidence>
<evidence type="ECO:0000256" key="2">
    <source>
        <dbReference type="ARBA" id="ARBA00022485"/>
    </source>
</evidence>
<comment type="cofactor">
    <cofactor evidence="1">
        <name>[4Fe-4S] cluster</name>
        <dbReference type="ChEBI" id="CHEBI:49883"/>
    </cofactor>
</comment>
<dbReference type="GO" id="GO:0006270">
    <property type="term" value="P:DNA replication initiation"/>
    <property type="evidence" value="ECO:0007669"/>
    <property type="project" value="TreeGrafter"/>
</dbReference>